<keyword evidence="2" id="KW-0472">Membrane</keyword>
<dbReference type="RefSeq" id="WP_198111347.1">
    <property type="nucleotide sequence ID" value="NZ_JAEDAK010000007.1"/>
</dbReference>
<dbReference type="InterPro" id="IPR021834">
    <property type="entry name" value="DUF3426"/>
</dbReference>
<evidence type="ECO:0000259" key="3">
    <source>
        <dbReference type="Pfam" id="PF13719"/>
    </source>
</evidence>
<organism evidence="4 5">
    <name type="scientific">Inhella proteolytica</name>
    <dbReference type="NCBI Taxonomy" id="2795029"/>
    <lineage>
        <taxon>Bacteria</taxon>
        <taxon>Pseudomonadati</taxon>
        <taxon>Pseudomonadota</taxon>
        <taxon>Betaproteobacteria</taxon>
        <taxon>Burkholderiales</taxon>
        <taxon>Sphaerotilaceae</taxon>
        <taxon>Inhella</taxon>
    </lineage>
</organism>
<name>A0A931J4V1_9BURK</name>
<accession>A0A931J4V1</accession>
<keyword evidence="5" id="KW-1185">Reference proteome</keyword>
<feature type="compositionally biased region" description="Basic and acidic residues" evidence="1">
    <location>
        <begin position="152"/>
        <end position="162"/>
    </location>
</feature>
<feature type="transmembrane region" description="Helical" evidence="2">
    <location>
        <begin position="197"/>
        <end position="217"/>
    </location>
</feature>
<dbReference type="Proteomes" id="UP000613266">
    <property type="component" value="Unassembled WGS sequence"/>
</dbReference>
<comment type="caution">
    <text evidence="4">The sequence shown here is derived from an EMBL/GenBank/DDBJ whole genome shotgun (WGS) entry which is preliminary data.</text>
</comment>
<keyword evidence="2" id="KW-1133">Transmembrane helix</keyword>
<proteinExistence type="predicted"/>
<dbReference type="InterPro" id="IPR011723">
    <property type="entry name" value="Znf/thioredoxin_put"/>
</dbReference>
<feature type="compositionally biased region" description="Basic and acidic residues" evidence="1">
    <location>
        <begin position="92"/>
        <end position="101"/>
    </location>
</feature>
<dbReference type="Pfam" id="PF13719">
    <property type="entry name" value="Zn_ribbon_5"/>
    <property type="match status" value="1"/>
</dbReference>
<feature type="compositionally biased region" description="Polar residues" evidence="1">
    <location>
        <begin position="81"/>
        <end position="91"/>
    </location>
</feature>
<evidence type="ECO:0000313" key="4">
    <source>
        <dbReference type="EMBL" id="MBH9577574.1"/>
    </source>
</evidence>
<feature type="region of interest" description="Disordered" evidence="1">
    <location>
        <begin position="113"/>
        <end position="189"/>
    </location>
</feature>
<sequence>MSWATRCPSCATVFRVAEDQLRVSEGFVRCGRCDAVFDARAHLFDLDTGASIRPAAPVPSPVPAPAPPEPDPFEPAPESSGFASTFASTETPHVEPDAADLPHEDAAPAWSQDRFGRTEPGFEDEPLEPAPTALGSSEVSAAEPGAELDPEPDARQAAERMRRLLGATEPDGSPAEAAPTPFASLERSPRPRTGLRTLGWLAVAVLVLALPLQWAWIERDALRAQWPLLETLWQRACGDCEPVTLTRLDGLVVASSSLQPTPQGQAYQLRMRIENRAGHALRLPWVDLQLADGDGRRLLRRSLSPAEMGQHMQRIEPGASLDLQATFRLDGRLAGYEVGLFHP</sequence>
<evidence type="ECO:0000256" key="1">
    <source>
        <dbReference type="SAM" id="MobiDB-lite"/>
    </source>
</evidence>
<dbReference type="Pfam" id="PF11906">
    <property type="entry name" value="DUF3426"/>
    <property type="match status" value="1"/>
</dbReference>
<gene>
    <name evidence="4" type="ORF">I7X39_11745</name>
</gene>
<dbReference type="AlphaFoldDB" id="A0A931J4V1"/>
<evidence type="ECO:0000256" key="2">
    <source>
        <dbReference type="SAM" id="Phobius"/>
    </source>
</evidence>
<dbReference type="EMBL" id="JAEDAK010000007">
    <property type="protein sequence ID" value="MBH9577574.1"/>
    <property type="molecule type" value="Genomic_DNA"/>
</dbReference>
<reference evidence="4" key="1">
    <citation type="submission" date="2020-12" db="EMBL/GenBank/DDBJ databases">
        <title>The genome sequence of Inhella sp. 1Y17.</title>
        <authorList>
            <person name="Liu Y."/>
        </authorList>
    </citation>
    <scope>NUCLEOTIDE SEQUENCE</scope>
    <source>
        <strain evidence="4">1Y17</strain>
    </source>
</reference>
<feature type="region of interest" description="Disordered" evidence="1">
    <location>
        <begin position="55"/>
        <end position="101"/>
    </location>
</feature>
<feature type="domain" description="Zinc finger/thioredoxin putative" evidence="3">
    <location>
        <begin position="5"/>
        <end position="39"/>
    </location>
</feature>
<feature type="compositionally biased region" description="Pro residues" evidence="1">
    <location>
        <begin position="56"/>
        <end position="75"/>
    </location>
</feature>
<protein>
    <submittedName>
        <fullName evidence="4">DUF3426 domain-containing protein</fullName>
    </submittedName>
</protein>
<keyword evidence="2" id="KW-0812">Transmembrane</keyword>
<evidence type="ECO:0000313" key="5">
    <source>
        <dbReference type="Proteomes" id="UP000613266"/>
    </source>
</evidence>
<dbReference type="NCBIfam" id="TIGR02098">
    <property type="entry name" value="MJ0042_CXXC"/>
    <property type="match status" value="1"/>
</dbReference>